<dbReference type="Gene3D" id="1.10.150.570">
    <property type="entry name" value="GidA associated domain, C-terminal subdomain"/>
    <property type="match status" value="1"/>
</dbReference>
<dbReference type="EMBL" id="JNOC01000031">
    <property type="protein sequence ID" value="KPH55840.1"/>
    <property type="molecule type" value="Genomic_DNA"/>
</dbReference>
<dbReference type="PANTHER" id="PTHR11806">
    <property type="entry name" value="GLUCOSE INHIBITED DIVISION PROTEIN A"/>
    <property type="match status" value="1"/>
</dbReference>
<comment type="function">
    <text evidence="2 11">NAD-binding protein involved in the addition of a carboxymethylaminomethyl (cmnm) group at the wobble position (U34) of certain tRNAs, forming tRNA-cmnm(5)s(2)U34.</text>
</comment>
<comment type="subunit">
    <text evidence="9 11">Homodimer. Heterotetramer of two MnmE and two MnmG subunits.</text>
</comment>
<keyword evidence="8 11" id="KW-0520">NAD</keyword>
<dbReference type="Proteomes" id="UP000037997">
    <property type="component" value="Unassembled WGS sequence"/>
</dbReference>
<dbReference type="InterPro" id="IPR002218">
    <property type="entry name" value="MnmG-rel"/>
</dbReference>
<evidence type="ECO:0000256" key="11">
    <source>
        <dbReference type="HAMAP-Rule" id="MF_00129"/>
    </source>
</evidence>
<dbReference type="RefSeq" id="WP_054195170.1">
    <property type="nucleotide sequence ID" value="NZ_CAKMIM010000013.1"/>
</dbReference>
<dbReference type="Pfam" id="PF01134">
    <property type="entry name" value="GIDA"/>
    <property type="match status" value="1"/>
</dbReference>
<dbReference type="InterPro" id="IPR004416">
    <property type="entry name" value="MnmG"/>
</dbReference>
<dbReference type="GO" id="GO:0002098">
    <property type="term" value="P:tRNA wobble uridine modification"/>
    <property type="evidence" value="ECO:0007669"/>
    <property type="project" value="InterPro"/>
</dbReference>
<dbReference type="GO" id="GO:0050660">
    <property type="term" value="F:flavin adenine dinucleotide binding"/>
    <property type="evidence" value="ECO:0007669"/>
    <property type="project" value="UniProtKB-UniRule"/>
</dbReference>
<dbReference type="Pfam" id="PF13932">
    <property type="entry name" value="SAM_GIDA_C"/>
    <property type="match status" value="1"/>
</dbReference>
<gene>
    <name evidence="11" type="primary">mnmG</name>
    <name evidence="11" type="synonym">gidA</name>
    <name evidence="13" type="ORF">HPU229334_05750</name>
</gene>
<name>A0A0N1EBL4_9HELI</name>
<dbReference type="InterPro" id="IPR047001">
    <property type="entry name" value="MnmG_C_subdom"/>
</dbReference>
<dbReference type="PROSITE" id="PS01281">
    <property type="entry name" value="GIDA_2"/>
    <property type="match status" value="1"/>
</dbReference>
<dbReference type="STRING" id="35818.HPU229336_01240"/>
<protein>
    <recommendedName>
        <fullName evidence="4 11">tRNA uridine 5-carboxymethylaminomethyl modification enzyme MnmG</fullName>
    </recommendedName>
    <alternativeName>
        <fullName evidence="10 11">Glucose-inhibited division protein A</fullName>
    </alternativeName>
</protein>
<keyword evidence="5 11" id="KW-0285">Flavoprotein</keyword>
<dbReference type="InterPro" id="IPR020595">
    <property type="entry name" value="MnmG-rel_CS"/>
</dbReference>
<evidence type="ECO:0000256" key="2">
    <source>
        <dbReference type="ARBA" id="ARBA00003717"/>
    </source>
</evidence>
<dbReference type="InterPro" id="IPR040131">
    <property type="entry name" value="MnmG_N"/>
</dbReference>
<dbReference type="InterPro" id="IPR049312">
    <property type="entry name" value="GIDA_C_N"/>
</dbReference>
<dbReference type="SMART" id="SM01228">
    <property type="entry name" value="GIDA_assoc_3"/>
    <property type="match status" value="1"/>
</dbReference>
<comment type="similarity">
    <text evidence="3 11">Belongs to the MnmG family.</text>
</comment>
<dbReference type="GO" id="GO:0005829">
    <property type="term" value="C:cytosol"/>
    <property type="evidence" value="ECO:0007669"/>
    <property type="project" value="TreeGrafter"/>
</dbReference>
<feature type="binding site" evidence="11">
    <location>
        <begin position="274"/>
        <end position="288"/>
    </location>
    <ligand>
        <name>NAD(+)</name>
        <dbReference type="ChEBI" id="CHEBI:57540"/>
    </ligand>
</feature>
<evidence type="ECO:0000256" key="1">
    <source>
        <dbReference type="ARBA" id="ARBA00001974"/>
    </source>
</evidence>
<keyword evidence="7 11" id="KW-0274">FAD</keyword>
<dbReference type="InterPro" id="IPR026904">
    <property type="entry name" value="MnmG_C"/>
</dbReference>
<dbReference type="PANTHER" id="PTHR11806:SF0">
    <property type="entry name" value="PROTEIN MTO1 HOMOLOG, MITOCHONDRIAL"/>
    <property type="match status" value="1"/>
</dbReference>
<dbReference type="FunFam" id="1.10.150.570:FF:000001">
    <property type="entry name" value="tRNA uridine 5-carboxymethylaminomethyl modification enzyme MnmG"/>
    <property type="match status" value="1"/>
</dbReference>
<dbReference type="AlphaFoldDB" id="A0A0N1EBL4"/>
<sequence>MIYDVIVIGGGHAGIEASIVSAKMGCKTLLLTILVEQIGAASCNPAVGGLGKGHLVKEVDALGGVMGYITDKCGIQFRTLNASKGPAVRGTRAQIDMDRYKIIAREICYQTQNLEISQQIVESLIVENQSVVGVKTSIGKEYRAKKVILTTGTFLRGKIHIGENISNNGRAGEPPAMELGDCLREMGLEVGRLKTGTCARIKASSINFAILEKHYGDIPTPYFSKQTQKELGNQEFSPIQLPCYVTYTNAKTHEIIRNNFHRAPMFIGQIEGIGPRYCPSIEDKVNRFSDKERHQLFLEPQTLEANEYYINGLTTSLPFDIQEEMIHSIEGLENAEIVRYGYAIEYDYVNPTELKHTLETKKYKNLYCAGQINGTTGYEEAAAQGIFAGINASLSVQGREEIILKRNEAYIGVMIDDLVTKGTKEPYRMFSSRAEYRLLLREGNAIFRLGELAYNLGLMQEDEYQELLRDKKAIMEGIEWLNSTTITPTNEILAFLDLIGEEKISDKTTWRTIASRRSFDIHKLLKICEIIPTPFVGLSERALEEILIEAKYANYIEKQQNLIDNMDKMLSIKIPQDFSFDGIPGLSLEVIEKLKKFTPKSLFEASEISGVTPASLEVLQLYIHLYHQKQNKLSQKD</sequence>
<comment type="caution">
    <text evidence="13">The sequence shown here is derived from an EMBL/GenBank/DDBJ whole genome shotgun (WGS) entry which is preliminary data.</text>
</comment>
<feature type="domain" description="tRNA uridine 5-carboxymethylaminomethyl modification enzyme C-terminal subdomain" evidence="12">
    <location>
        <begin position="550"/>
        <end position="621"/>
    </location>
</feature>
<keyword evidence="6 11" id="KW-0819">tRNA processing</keyword>
<evidence type="ECO:0000313" key="13">
    <source>
        <dbReference type="EMBL" id="KPH55840.1"/>
    </source>
</evidence>
<keyword evidence="11" id="KW-0963">Cytoplasm</keyword>
<evidence type="ECO:0000256" key="3">
    <source>
        <dbReference type="ARBA" id="ARBA00007653"/>
    </source>
</evidence>
<dbReference type="SUPFAM" id="SSF51905">
    <property type="entry name" value="FAD/NAD(P)-binding domain"/>
    <property type="match status" value="1"/>
</dbReference>
<comment type="cofactor">
    <cofactor evidence="1 11">
        <name>FAD</name>
        <dbReference type="ChEBI" id="CHEBI:57692"/>
    </cofactor>
</comment>
<evidence type="ECO:0000256" key="5">
    <source>
        <dbReference type="ARBA" id="ARBA00022630"/>
    </source>
</evidence>
<reference evidence="13 14" key="1">
    <citation type="submission" date="2014-06" db="EMBL/GenBank/DDBJ databases">
        <title>Helicobacter pullorum isolates in fresh chicken meat - phenotypic and genotypic features.</title>
        <authorList>
            <person name="Borges V."/>
            <person name="Santos A."/>
            <person name="Correia C.B."/>
            <person name="Saraiva M."/>
            <person name="Menard A."/>
            <person name="Vieira L."/>
            <person name="Sampaio D.A."/>
            <person name="Gomes J.P."/>
            <person name="Oleastro M."/>
        </authorList>
    </citation>
    <scope>NUCLEOTIDE SEQUENCE [LARGE SCALE GENOMIC DNA]</scope>
    <source>
        <strain evidence="13 14">229334/12</strain>
    </source>
</reference>
<evidence type="ECO:0000256" key="8">
    <source>
        <dbReference type="ARBA" id="ARBA00023027"/>
    </source>
</evidence>
<evidence type="ECO:0000256" key="9">
    <source>
        <dbReference type="ARBA" id="ARBA00025948"/>
    </source>
</evidence>
<dbReference type="HAMAP" id="MF_00129">
    <property type="entry name" value="MnmG_GidA"/>
    <property type="match status" value="1"/>
</dbReference>
<dbReference type="InterPro" id="IPR036188">
    <property type="entry name" value="FAD/NAD-bd_sf"/>
</dbReference>
<feature type="binding site" evidence="11">
    <location>
        <begin position="9"/>
        <end position="14"/>
    </location>
    <ligand>
        <name>FAD</name>
        <dbReference type="ChEBI" id="CHEBI:57692"/>
    </ligand>
</feature>
<accession>A0A0N1EBL4</accession>
<evidence type="ECO:0000313" key="14">
    <source>
        <dbReference type="Proteomes" id="UP000037997"/>
    </source>
</evidence>
<dbReference type="PROSITE" id="PS01280">
    <property type="entry name" value="GIDA_1"/>
    <property type="match status" value="1"/>
</dbReference>
<dbReference type="NCBIfam" id="TIGR00136">
    <property type="entry name" value="mnmG_gidA"/>
    <property type="match status" value="1"/>
</dbReference>
<dbReference type="Gene3D" id="3.50.50.60">
    <property type="entry name" value="FAD/NAD(P)-binding domain"/>
    <property type="match status" value="2"/>
</dbReference>
<dbReference type="PATRIC" id="fig|35818.11.peg.1132"/>
<evidence type="ECO:0000256" key="4">
    <source>
        <dbReference type="ARBA" id="ARBA00020461"/>
    </source>
</evidence>
<evidence type="ECO:0000256" key="7">
    <source>
        <dbReference type="ARBA" id="ARBA00022827"/>
    </source>
</evidence>
<dbReference type="Pfam" id="PF21680">
    <property type="entry name" value="GIDA_C_1st"/>
    <property type="match status" value="1"/>
</dbReference>
<dbReference type="Gene3D" id="1.10.10.1800">
    <property type="entry name" value="tRNA uridine 5-carboxymethylaminomethyl modification enzyme MnmG/GidA"/>
    <property type="match status" value="1"/>
</dbReference>
<dbReference type="InterPro" id="IPR044920">
    <property type="entry name" value="MnmG_C_subdom_sf"/>
</dbReference>
<dbReference type="FunFam" id="3.50.50.60:FF:000002">
    <property type="entry name" value="tRNA uridine 5-carboxymethylaminomethyl modification enzyme MnmG"/>
    <property type="match status" value="1"/>
</dbReference>
<dbReference type="GO" id="GO:0030488">
    <property type="term" value="P:tRNA methylation"/>
    <property type="evidence" value="ECO:0007669"/>
    <property type="project" value="TreeGrafter"/>
</dbReference>
<comment type="subcellular location">
    <subcellularLocation>
        <location evidence="11">Cytoplasm</location>
    </subcellularLocation>
</comment>
<proteinExistence type="inferred from homology"/>
<organism evidence="13 14">
    <name type="scientific">Helicobacter pullorum</name>
    <dbReference type="NCBI Taxonomy" id="35818"/>
    <lineage>
        <taxon>Bacteria</taxon>
        <taxon>Pseudomonadati</taxon>
        <taxon>Campylobacterota</taxon>
        <taxon>Epsilonproteobacteria</taxon>
        <taxon>Campylobacterales</taxon>
        <taxon>Helicobacteraceae</taxon>
        <taxon>Helicobacter</taxon>
    </lineage>
</organism>
<dbReference type="PRINTS" id="PR00411">
    <property type="entry name" value="PNDRDTASEI"/>
</dbReference>
<evidence type="ECO:0000256" key="10">
    <source>
        <dbReference type="ARBA" id="ARBA00031800"/>
    </source>
</evidence>
<comment type="caution">
    <text evidence="11">Lacks conserved residue(s) required for the propagation of feature annotation.</text>
</comment>
<evidence type="ECO:0000259" key="12">
    <source>
        <dbReference type="SMART" id="SM01228"/>
    </source>
</evidence>
<evidence type="ECO:0000256" key="6">
    <source>
        <dbReference type="ARBA" id="ARBA00022694"/>
    </source>
</evidence>